<dbReference type="InterPro" id="IPR002502">
    <property type="entry name" value="Amidase_domain"/>
</dbReference>
<evidence type="ECO:0000256" key="4">
    <source>
        <dbReference type="ARBA" id="ARBA00007553"/>
    </source>
</evidence>
<dbReference type="InterPro" id="IPR036505">
    <property type="entry name" value="Amidase/PGRP_sf"/>
</dbReference>
<accession>A0A0F3IJI5</accession>
<evidence type="ECO:0000256" key="8">
    <source>
        <dbReference type="ARBA" id="ARBA00022801"/>
    </source>
</evidence>
<comment type="similarity">
    <text evidence="4">Belongs to the N-acetylmuramoyl-L-alanine amidase 2 family.</text>
</comment>
<keyword evidence="15" id="KW-1185">Reference proteome</keyword>
<protein>
    <recommendedName>
        <fullName evidence="11">1,6-anhydro-N-acetylmuramyl-L-alanine amidase AmpD</fullName>
        <ecNumber evidence="5">3.5.1.28</ecNumber>
    </recommendedName>
    <alternativeName>
        <fullName evidence="12">N-acetylmuramoyl-L-alanine amidase</fullName>
    </alternativeName>
</protein>
<evidence type="ECO:0000256" key="6">
    <source>
        <dbReference type="ARBA" id="ARBA00022490"/>
    </source>
</evidence>
<dbReference type="GO" id="GO:0008745">
    <property type="term" value="F:N-acetylmuramoyl-L-alanine amidase activity"/>
    <property type="evidence" value="ECO:0007669"/>
    <property type="project" value="UniProtKB-EC"/>
</dbReference>
<evidence type="ECO:0000256" key="12">
    <source>
        <dbReference type="ARBA" id="ARBA00042615"/>
    </source>
</evidence>
<dbReference type="Proteomes" id="UP000033684">
    <property type="component" value="Unassembled WGS sequence"/>
</dbReference>
<evidence type="ECO:0000256" key="5">
    <source>
        <dbReference type="ARBA" id="ARBA00011901"/>
    </source>
</evidence>
<dbReference type="GO" id="GO:0005737">
    <property type="term" value="C:cytoplasm"/>
    <property type="evidence" value="ECO:0007669"/>
    <property type="project" value="UniProtKB-SubCell"/>
</dbReference>
<comment type="subcellular location">
    <subcellularLocation>
        <location evidence="3">Cytoplasm</location>
    </subcellularLocation>
</comment>
<gene>
    <name evidence="14" type="ORF">VZ94_16100</name>
</gene>
<evidence type="ECO:0000313" key="14">
    <source>
        <dbReference type="EMBL" id="KJV05709.1"/>
    </source>
</evidence>
<feature type="domain" description="N-acetylmuramoyl-L-alanine amidase" evidence="13">
    <location>
        <begin position="16"/>
        <end position="167"/>
    </location>
</feature>
<proteinExistence type="inferred from homology"/>
<comment type="cofactor">
    <cofactor evidence="2">
        <name>Zn(2+)</name>
        <dbReference type="ChEBI" id="CHEBI:29105"/>
    </cofactor>
</comment>
<evidence type="ECO:0000256" key="10">
    <source>
        <dbReference type="ARBA" id="ARBA00023316"/>
    </source>
</evidence>
<comment type="catalytic activity">
    <reaction evidence="1">
        <text>Hydrolyzes the link between N-acetylmuramoyl residues and L-amino acid residues in certain cell-wall glycopeptides.</text>
        <dbReference type="EC" id="3.5.1.28"/>
    </reaction>
</comment>
<evidence type="ECO:0000256" key="2">
    <source>
        <dbReference type="ARBA" id="ARBA00001947"/>
    </source>
</evidence>
<keyword evidence="10" id="KW-0961">Cell wall biogenesis/degradation</keyword>
<dbReference type="EC" id="3.5.1.28" evidence="5"/>
<evidence type="ECO:0000259" key="13">
    <source>
        <dbReference type="SMART" id="SM00644"/>
    </source>
</evidence>
<dbReference type="GO" id="GO:0009253">
    <property type="term" value="P:peptidoglycan catabolic process"/>
    <property type="evidence" value="ECO:0007669"/>
    <property type="project" value="InterPro"/>
</dbReference>
<dbReference type="GO" id="GO:0009254">
    <property type="term" value="P:peptidoglycan turnover"/>
    <property type="evidence" value="ECO:0007669"/>
    <property type="project" value="TreeGrafter"/>
</dbReference>
<evidence type="ECO:0000256" key="9">
    <source>
        <dbReference type="ARBA" id="ARBA00022833"/>
    </source>
</evidence>
<dbReference type="NCBIfam" id="NF008758">
    <property type="entry name" value="PRK11789.1"/>
    <property type="match status" value="1"/>
</dbReference>
<dbReference type="SMART" id="SM00644">
    <property type="entry name" value="Ami_2"/>
    <property type="match status" value="1"/>
</dbReference>
<dbReference type="AlphaFoldDB" id="A0A0F3IJI5"/>
<dbReference type="Pfam" id="PF01510">
    <property type="entry name" value="Amidase_2"/>
    <property type="match status" value="1"/>
</dbReference>
<name>A0A0F3IJI5_9GAMM</name>
<evidence type="ECO:0000256" key="7">
    <source>
        <dbReference type="ARBA" id="ARBA00022723"/>
    </source>
</evidence>
<keyword evidence="7" id="KW-0479">Metal-binding</keyword>
<dbReference type="CDD" id="cd06583">
    <property type="entry name" value="PGRP"/>
    <property type="match status" value="1"/>
</dbReference>
<dbReference type="Gene3D" id="3.40.80.10">
    <property type="entry name" value="Peptidoglycan recognition protein-like"/>
    <property type="match status" value="1"/>
</dbReference>
<dbReference type="EMBL" id="LAJX01000185">
    <property type="protein sequence ID" value="KJV05709.1"/>
    <property type="molecule type" value="Genomic_DNA"/>
</dbReference>
<comment type="caution">
    <text evidence="14">The sequence shown here is derived from an EMBL/GenBank/DDBJ whole genome shotgun (WGS) entry which is preliminary data.</text>
</comment>
<dbReference type="GO" id="GO:0071555">
    <property type="term" value="P:cell wall organization"/>
    <property type="evidence" value="ECO:0007669"/>
    <property type="project" value="UniProtKB-KW"/>
</dbReference>
<dbReference type="PANTHER" id="PTHR30417">
    <property type="entry name" value="N-ACETYLMURAMOYL-L-ALANINE AMIDASE AMID"/>
    <property type="match status" value="1"/>
</dbReference>
<dbReference type="SUPFAM" id="SSF55846">
    <property type="entry name" value="N-acetylmuramoyl-L-alanine amidase-like"/>
    <property type="match status" value="1"/>
</dbReference>
<dbReference type="GO" id="GO:0046872">
    <property type="term" value="F:metal ion binding"/>
    <property type="evidence" value="ECO:0007669"/>
    <property type="project" value="UniProtKB-KW"/>
</dbReference>
<reference evidence="14 15" key="2">
    <citation type="journal article" date="2016" name="Microb. Ecol.">
        <title>Genome Characteristics of a Novel Type I Methanotroph (Sn10-6) Isolated from a Flooded Indian Rice Field.</title>
        <authorList>
            <person name="Rahalkar M.C."/>
            <person name="Pandit P.S."/>
            <person name="Dhakephalkar P.K."/>
            <person name="Pore S."/>
            <person name="Arora P."/>
            <person name="Kapse N."/>
        </authorList>
    </citation>
    <scope>NUCLEOTIDE SEQUENCE [LARGE SCALE GENOMIC DNA]</scope>
    <source>
        <strain evidence="14 15">Sn10-6</strain>
    </source>
</reference>
<dbReference type="InterPro" id="IPR051206">
    <property type="entry name" value="NAMLAA_amidase_2"/>
</dbReference>
<evidence type="ECO:0000313" key="15">
    <source>
        <dbReference type="Proteomes" id="UP000033684"/>
    </source>
</evidence>
<keyword evidence="8" id="KW-0378">Hydrolase</keyword>
<evidence type="ECO:0000256" key="11">
    <source>
        <dbReference type="ARBA" id="ARBA00039257"/>
    </source>
</evidence>
<sequence>MKIINHWLTDCCHIPSPNFDSRPDVEDIALVVIHCISLPPGEFGGGFIDELFLNQLNPEQHDYFAGIHNLKVSAHVLIRRDGSYTQYVGFNQRAWHAGVSMYQGRERCNDFSIGIELEGIETVAYTEAQYQALVELIKCLKQTYPLLSEQAIVGHSDIAPGRKTDPGESFDWQKLRAMLSA</sequence>
<dbReference type="RefSeq" id="WP_045780004.1">
    <property type="nucleotide sequence ID" value="NZ_LAJX01000185.1"/>
</dbReference>
<keyword evidence="9" id="KW-0862">Zinc</keyword>
<reference evidence="15" key="1">
    <citation type="submission" date="2015-03" db="EMBL/GenBank/DDBJ databases">
        <title>Draft genome sequence of a novel methanotroph (Sn10-6) isolated from flooded ricefield rhizosphere in India.</title>
        <authorList>
            <person name="Pandit P.S."/>
            <person name="Pore S.D."/>
            <person name="Arora P."/>
            <person name="Kapse N.G."/>
            <person name="Dhakephalkar P.K."/>
            <person name="Rahalkar M.C."/>
        </authorList>
    </citation>
    <scope>NUCLEOTIDE SEQUENCE [LARGE SCALE GENOMIC DNA]</scope>
    <source>
        <strain evidence="15">Sn10-6</strain>
    </source>
</reference>
<dbReference type="PATRIC" id="fig|1632867.3.peg.2001"/>
<dbReference type="OrthoDB" id="9794842at2"/>
<evidence type="ECO:0000256" key="3">
    <source>
        <dbReference type="ARBA" id="ARBA00004496"/>
    </source>
</evidence>
<keyword evidence="6" id="KW-0963">Cytoplasm</keyword>
<dbReference type="PANTHER" id="PTHR30417:SF4">
    <property type="entry name" value="1,6-ANHYDRO-N-ACETYLMURAMYL-L-ALANINE AMIDASE AMPD"/>
    <property type="match status" value="1"/>
</dbReference>
<organism evidence="14 15">
    <name type="scientific">Methylocucumis oryzae</name>
    <dbReference type="NCBI Taxonomy" id="1632867"/>
    <lineage>
        <taxon>Bacteria</taxon>
        <taxon>Pseudomonadati</taxon>
        <taxon>Pseudomonadota</taxon>
        <taxon>Gammaproteobacteria</taxon>
        <taxon>Methylococcales</taxon>
        <taxon>Methylococcaceae</taxon>
        <taxon>Methylocucumis</taxon>
    </lineage>
</organism>
<evidence type="ECO:0000256" key="1">
    <source>
        <dbReference type="ARBA" id="ARBA00001561"/>
    </source>
</evidence>